<feature type="domain" description="Sas10 C-terminal" evidence="5">
    <location>
        <begin position="328"/>
        <end position="395"/>
    </location>
</feature>
<accession>A0ABR1CL21</accession>
<name>A0ABR1CL21_NECAM</name>
<evidence type="ECO:0000313" key="7">
    <source>
        <dbReference type="Proteomes" id="UP001303046"/>
    </source>
</evidence>
<comment type="similarity">
    <text evidence="2">Belongs to the SAS10 family.</text>
</comment>
<evidence type="ECO:0000313" key="6">
    <source>
        <dbReference type="EMBL" id="KAK6738353.1"/>
    </source>
</evidence>
<reference evidence="6 7" key="1">
    <citation type="submission" date="2023-08" db="EMBL/GenBank/DDBJ databases">
        <title>A Necator americanus chromosomal reference genome.</title>
        <authorList>
            <person name="Ilik V."/>
            <person name="Petrzelkova K.J."/>
            <person name="Pardy F."/>
            <person name="Fuh T."/>
            <person name="Niatou-Singa F.S."/>
            <person name="Gouil Q."/>
            <person name="Baker L."/>
            <person name="Ritchie M.E."/>
            <person name="Jex A.R."/>
            <person name="Gazzola D."/>
            <person name="Li H."/>
            <person name="Toshio Fujiwara R."/>
            <person name="Zhan B."/>
            <person name="Aroian R.V."/>
            <person name="Pafco B."/>
            <person name="Schwarz E.M."/>
        </authorList>
    </citation>
    <scope>NUCLEOTIDE SEQUENCE [LARGE SCALE GENOMIC DNA]</scope>
    <source>
        <strain evidence="6 7">Aroian</strain>
        <tissue evidence="6">Whole animal</tissue>
    </source>
</reference>
<organism evidence="6 7">
    <name type="scientific">Necator americanus</name>
    <name type="common">Human hookworm</name>
    <dbReference type="NCBI Taxonomy" id="51031"/>
    <lineage>
        <taxon>Eukaryota</taxon>
        <taxon>Metazoa</taxon>
        <taxon>Ecdysozoa</taxon>
        <taxon>Nematoda</taxon>
        <taxon>Chromadorea</taxon>
        <taxon>Rhabditida</taxon>
        <taxon>Rhabditina</taxon>
        <taxon>Rhabditomorpha</taxon>
        <taxon>Strongyloidea</taxon>
        <taxon>Ancylostomatidae</taxon>
        <taxon>Bunostominae</taxon>
        <taxon>Necator</taxon>
    </lineage>
</organism>
<evidence type="ECO:0000259" key="5">
    <source>
        <dbReference type="Pfam" id="PF09368"/>
    </source>
</evidence>
<feature type="compositionally biased region" description="Acidic residues" evidence="4">
    <location>
        <begin position="55"/>
        <end position="74"/>
    </location>
</feature>
<dbReference type="InterPro" id="IPR018972">
    <property type="entry name" value="Sas10_C_dom"/>
</dbReference>
<feature type="region of interest" description="Disordered" evidence="4">
    <location>
        <begin position="1"/>
        <end position="25"/>
    </location>
</feature>
<proteinExistence type="inferred from homology"/>
<gene>
    <name evidence="6" type="primary">Necator_chrII.g8251</name>
    <name evidence="6" type="ORF">RB195_020457</name>
</gene>
<evidence type="ECO:0000256" key="3">
    <source>
        <dbReference type="ARBA" id="ARBA00023242"/>
    </source>
</evidence>
<sequence length="403" mass="46483">MGKKKNMASAHIDFEEENNELQDEVDTFHAANRKLAPNAYKKKKAKKAEEVLNVEADESEEEMQSESDFDDDSGTESYGVVDNEWGRKRKDFYGTEYVDEDWGGMREEELEDAELEEEDAAGRQAALDKAAALAAELFENEEKTAENQSCVKETVFEWKFPAVKKLNKRTVGIIEEYNRRKDLMKVIVEPLAAVVEILPKNSNVRKQLLLVHDVYTTYILNMMFFLQLKAEALGKKNATDEMVDTHPVLERIEKFSEMIKRVDAFLDKNASALKKLVRKVSSGEPIENIVVEQFPERTVQKKVMDAVEGENYENVEGDLADNEFLSPEERRKANKQIEKNFNADLKGRKKKTPRIAKTKNRKRYKEAVKKVRSQVGTVRTEMQKYSGESRGIRASTFIYYFWI</sequence>
<dbReference type="Pfam" id="PF09368">
    <property type="entry name" value="Sas10"/>
    <property type="match status" value="1"/>
</dbReference>
<feature type="compositionally biased region" description="Acidic residues" evidence="4">
    <location>
        <begin position="14"/>
        <end position="25"/>
    </location>
</feature>
<comment type="subcellular location">
    <subcellularLocation>
        <location evidence="1">Nucleus</location>
    </subcellularLocation>
</comment>
<evidence type="ECO:0000256" key="1">
    <source>
        <dbReference type="ARBA" id="ARBA00004123"/>
    </source>
</evidence>
<protein>
    <recommendedName>
        <fullName evidence="5">Sas10 C-terminal domain-containing protein</fullName>
    </recommendedName>
</protein>
<evidence type="ECO:0000256" key="2">
    <source>
        <dbReference type="ARBA" id="ARBA00010979"/>
    </source>
</evidence>
<dbReference type="Proteomes" id="UP001303046">
    <property type="component" value="Unassembled WGS sequence"/>
</dbReference>
<feature type="region of interest" description="Disordered" evidence="4">
    <location>
        <begin position="39"/>
        <end position="80"/>
    </location>
</feature>
<comment type="caution">
    <text evidence="6">The sequence shown here is derived from an EMBL/GenBank/DDBJ whole genome shotgun (WGS) entry which is preliminary data.</text>
</comment>
<dbReference type="PANTHER" id="PTHR13237:SF8">
    <property type="entry name" value="SOMETHING ABOUT SILENCING PROTEIN 10"/>
    <property type="match status" value="1"/>
</dbReference>
<keyword evidence="7" id="KW-1185">Reference proteome</keyword>
<dbReference type="PANTHER" id="PTHR13237">
    <property type="entry name" value="SOMETHING ABOUT SILENCING PROTEIN 10-RELATED"/>
    <property type="match status" value="1"/>
</dbReference>
<dbReference type="EMBL" id="JAVFWL010000002">
    <property type="protein sequence ID" value="KAK6738353.1"/>
    <property type="molecule type" value="Genomic_DNA"/>
</dbReference>
<evidence type="ECO:0000256" key="4">
    <source>
        <dbReference type="SAM" id="MobiDB-lite"/>
    </source>
</evidence>
<keyword evidence="3" id="KW-0539">Nucleus</keyword>